<evidence type="ECO:0000256" key="2">
    <source>
        <dbReference type="SAM" id="MobiDB-lite"/>
    </source>
</evidence>
<dbReference type="EMBL" id="CAJQYY010000023">
    <property type="protein sequence ID" value="CAG4911774.1"/>
    <property type="molecule type" value="Genomic_DNA"/>
</dbReference>
<reference evidence="4 5" key="1">
    <citation type="submission" date="2021-04" db="EMBL/GenBank/DDBJ databases">
        <authorList>
            <person name="Vanwijnsberghe S."/>
        </authorList>
    </citation>
    <scope>NUCLEOTIDE SEQUENCE [LARGE SCALE GENOMIC DNA]</scope>
    <source>
        <strain evidence="4 5">LMG 32171</strain>
    </source>
</reference>
<dbReference type="SUPFAM" id="SSF46689">
    <property type="entry name" value="Homeodomain-like"/>
    <property type="match status" value="1"/>
</dbReference>
<dbReference type="Pfam" id="PF00440">
    <property type="entry name" value="TetR_N"/>
    <property type="match status" value="1"/>
</dbReference>
<gene>
    <name evidence="4" type="ORF">R54767_03828</name>
</gene>
<evidence type="ECO:0000313" key="5">
    <source>
        <dbReference type="Proteomes" id="UP000789752"/>
    </source>
</evidence>
<keyword evidence="5" id="KW-1185">Reference proteome</keyword>
<evidence type="ECO:0000256" key="1">
    <source>
        <dbReference type="ARBA" id="ARBA00023125"/>
    </source>
</evidence>
<evidence type="ECO:0000259" key="3">
    <source>
        <dbReference type="Pfam" id="PF00440"/>
    </source>
</evidence>
<dbReference type="InterPro" id="IPR001647">
    <property type="entry name" value="HTH_TetR"/>
</dbReference>
<organism evidence="4 5">
    <name type="scientific">Paraburkholderia gardini</name>
    <dbReference type="NCBI Taxonomy" id="2823469"/>
    <lineage>
        <taxon>Bacteria</taxon>
        <taxon>Pseudomonadati</taxon>
        <taxon>Pseudomonadota</taxon>
        <taxon>Betaproteobacteria</taxon>
        <taxon>Burkholderiales</taxon>
        <taxon>Burkholderiaceae</taxon>
        <taxon>Paraburkholderia</taxon>
    </lineage>
</organism>
<dbReference type="Gene3D" id="1.10.357.10">
    <property type="entry name" value="Tetracycline Repressor, domain 2"/>
    <property type="match status" value="1"/>
</dbReference>
<dbReference type="InterPro" id="IPR009057">
    <property type="entry name" value="Homeodomain-like_sf"/>
</dbReference>
<protein>
    <recommendedName>
        <fullName evidence="3">HTH tetR-type domain-containing protein</fullName>
    </recommendedName>
</protein>
<dbReference type="PRINTS" id="PR00455">
    <property type="entry name" value="HTHTETR"/>
</dbReference>
<keyword evidence="1" id="KW-0238">DNA-binding</keyword>
<sequence length="97" mass="10372">MTTRAPRAKHRVETAQAAAGQPPLALPHVDFDAGPSGRILAAAREILLRDGYSGLTMDGLTAAPGMSKKTLYVHFSSSTGLPSRESCTIRPCWHVRS</sequence>
<feature type="compositionally biased region" description="Low complexity" evidence="2">
    <location>
        <begin position="15"/>
        <end position="24"/>
    </location>
</feature>
<feature type="region of interest" description="Disordered" evidence="2">
    <location>
        <begin position="1"/>
        <end position="24"/>
    </location>
</feature>
<feature type="compositionally biased region" description="Basic residues" evidence="2">
    <location>
        <begin position="1"/>
        <end position="10"/>
    </location>
</feature>
<evidence type="ECO:0000313" key="4">
    <source>
        <dbReference type="EMBL" id="CAG4911774.1"/>
    </source>
</evidence>
<comment type="caution">
    <text evidence="4">The sequence shown here is derived from an EMBL/GenBank/DDBJ whole genome shotgun (WGS) entry which is preliminary data.</text>
</comment>
<dbReference type="Proteomes" id="UP000789752">
    <property type="component" value="Unassembled WGS sequence"/>
</dbReference>
<accession>A0ABM8U7A9</accession>
<proteinExistence type="predicted"/>
<name>A0ABM8U7A9_9BURK</name>
<feature type="domain" description="HTH tetR-type" evidence="3">
    <location>
        <begin position="39"/>
        <end position="77"/>
    </location>
</feature>